<evidence type="ECO:0000313" key="8">
    <source>
        <dbReference type="Proteomes" id="UP000265120"/>
    </source>
</evidence>
<reference evidence="7" key="2">
    <citation type="submission" date="2025-08" db="UniProtKB">
        <authorList>
            <consortium name="Ensembl"/>
        </authorList>
    </citation>
    <scope>IDENTIFICATION</scope>
</reference>
<keyword evidence="5 6" id="KW-0472">Membrane</keyword>
<evidence type="ECO:0000256" key="5">
    <source>
        <dbReference type="ARBA" id="ARBA00023136"/>
    </source>
</evidence>
<keyword evidence="3 6" id="KW-1133">Transmembrane helix</keyword>
<reference evidence="7" key="3">
    <citation type="submission" date="2025-09" db="UniProtKB">
        <authorList>
            <consortium name="Ensembl"/>
        </authorList>
    </citation>
    <scope>IDENTIFICATION</scope>
</reference>
<dbReference type="OMA" id="GGYPCCA"/>
<dbReference type="STRING" id="244447.ENSCSEP00000030850"/>
<keyword evidence="4" id="KW-0496">Mitochondrion</keyword>
<evidence type="ECO:0000256" key="1">
    <source>
        <dbReference type="ARBA" id="ARBA00004304"/>
    </source>
</evidence>
<dbReference type="GeneTree" id="ENSGT00390000002190"/>
<protein>
    <submittedName>
        <fullName evidence="7">Cytochrome c oxidase assembly factor COX14</fullName>
    </submittedName>
</protein>
<dbReference type="Ensembl" id="ENSCSET00000031257.1">
    <property type="protein sequence ID" value="ENSCSEP00000030850.1"/>
    <property type="gene ID" value="ENSCSEG00000019754.1"/>
</dbReference>
<name>A0A3P8X1P1_CYNSE</name>
<evidence type="ECO:0000256" key="4">
    <source>
        <dbReference type="ARBA" id="ARBA00023128"/>
    </source>
</evidence>
<proteinExistence type="predicted"/>
<dbReference type="AlphaFoldDB" id="A0A3P8X1P1"/>
<dbReference type="GO" id="GO:0031966">
    <property type="term" value="C:mitochondrial membrane"/>
    <property type="evidence" value="ECO:0007669"/>
    <property type="project" value="UniProtKB-SubCell"/>
</dbReference>
<sequence>MLLFFSRISIMVTGKRLADIGYRAFSGSMMLLTLYGGFLCTLRAYNFFQKQKHLKVAAENQNPDLVKD</sequence>
<dbReference type="FunCoup" id="A0A3P8X1P1">
    <property type="interactions" value="848"/>
</dbReference>
<dbReference type="PANTHER" id="PTHR36684:SF1">
    <property type="entry name" value="CYTOCHROME C OXIDASE ASSEMBLY PROTEIN COX14"/>
    <property type="match status" value="1"/>
</dbReference>
<dbReference type="InParanoid" id="A0A3P8X1P1"/>
<evidence type="ECO:0000256" key="3">
    <source>
        <dbReference type="ARBA" id="ARBA00022989"/>
    </source>
</evidence>
<feature type="transmembrane region" description="Helical" evidence="6">
    <location>
        <begin position="20"/>
        <end position="45"/>
    </location>
</feature>
<organism evidence="7 8">
    <name type="scientific">Cynoglossus semilaevis</name>
    <name type="common">Tongue sole</name>
    <dbReference type="NCBI Taxonomy" id="244447"/>
    <lineage>
        <taxon>Eukaryota</taxon>
        <taxon>Metazoa</taxon>
        <taxon>Chordata</taxon>
        <taxon>Craniata</taxon>
        <taxon>Vertebrata</taxon>
        <taxon>Euteleostomi</taxon>
        <taxon>Actinopterygii</taxon>
        <taxon>Neopterygii</taxon>
        <taxon>Teleostei</taxon>
        <taxon>Neoteleostei</taxon>
        <taxon>Acanthomorphata</taxon>
        <taxon>Carangaria</taxon>
        <taxon>Pleuronectiformes</taxon>
        <taxon>Pleuronectoidei</taxon>
        <taxon>Cynoglossidae</taxon>
        <taxon>Cynoglossinae</taxon>
        <taxon>Cynoglossus</taxon>
    </lineage>
</organism>
<evidence type="ECO:0000313" key="7">
    <source>
        <dbReference type="Ensembl" id="ENSCSEP00000030850.1"/>
    </source>
</evidence>
<evidence type="ECO:0000256" key="6">
    <source>
        <dbReference type="SAM" id="Phobius"/>
    </source>
</evidence>
<reference evidence="7 8" key="1">
    <citation type="journal article" date="2014" name="Nat. Genet.">
        <title>Whole-genome sequence of a flatfish provides insights into ZW sex chromosome evolution and adaptation to a benthic lifestyle.</title>
        <authorList>
            <person name="Chen S."/>
            <person name="Zhang G."/>
            <person name="Shao C."/>
            <person name="Huang Q."/>
            <person name="Liu G."/>
            <person name="Zhang P."/>
            <person name="Song W."/>
            <person name="An N."/>
            <person name="Chalopin D."/>
            <person name="Volff J.N."/>
            <person name="Hong Y."/>
            <person name="Li Q."/>
            <person name="Sha Z."/>
            <person name="Zhou H."/>
            <person name="Xie M."/>
            <person name="Yu Q."/>
            <person name="Liu Y."/>
            <person name="Xiang H."/>
            <person name="Wang N."/>
            <person name="Wu K."/>
            <person name="Yang C."/>
            <person name="Zhou Q."/>
            <person name="Liao X."/>
            <person name="Yang L."/>
            <person name="Hu Q."/>
            <person name="Zhang J."/>
            <person name="Meng L."/>
            <person name="Jin L."/>
            <person name="Tian Y."/>
            <person name="Lian J."/>
            <person name="Yang J."/>
            <person name="Miao G."/>
            <person name="Liu S."/>
            <person name="Liang Z."/>
            <person name="Yan F."/>
            <person name="Li Y."/>
            <person name="Sun B."/>
            <person name="Zhang H."/>
            <person name="Zhang J."/>
            <person name="Zhu Y."/>
            <person name="Du M."/>
            <person name="Zhao Y."/>
            <person name="Schartl M."/>
            <person name="Tang Q."/>
            <person name="Wang J."/>
        </authorList>
    </citation>
    <scope>NUCLEOTIDE SEQUENCE</scope>
</reference>
<keyword evidence="8" id="KW-1185">Reference proteome</keyword>
<keyword evidence="2 6" id="KW-0812">Transmembrane</keyword>
<dbReference type="Pfam" id="PF14880">
    <property type="entry name" value="COX14"/>
    <property type="match status" value="1"/>
</dbReference>
<evidence type="ECO:0000256" key="2">
    <source>
        <dbReference type="ARBA" id="ARBA00022692"/>
    </source>
</evidence>
<dbReference type="PANTHER" id="PTHR36684">
    <property type="entry name" value="CYTOCHROME C OXIDASE ASSEMBLY PROTEIN COX14"/>
    <property type="match status" value="1"/>
</dbReference>
<accession>A0A3P8X1P1</accession>
<dbReference type="InterPro" id="IPR029208">
    <property type="entry name" value="COX14"/>
</dbReference>
<comment type="subcellular location">
    <subcellularLocation>
        <location evidence="1">Mitochondrion membrane</location>
        <topology evidence="1">Single-pass membrane protein</topology>
    </subcellularLocation>
</comment>
<dbReference type="Proteomes" id="UP000265120">
    <property type="component" value="Chromosome 11"/>
</dbReference>